<protein>
    <submittedName>
        <fullName evidence="2">Uncharacterized protein</fullName>
    </submittedName>
</protein>
<proteinExistence type="predicted"/>
<accession>E4MRH5</accession>
<comment type="caution">
    <text evidence="2">The sequence shown here is derived from an EMBL/GenBank/DDBJ whole genome shotgun (WGS) entry which is preliminary data.</text>
</comment>
<dbReference type="AlphaFoldDB" id="E4MRH5"/>
<dbReference type="HOGENOM" id="CLU_3213967_0_0_10"/>
<evidence type="ECO:0000313" key="3">
    <source>
        <dbReference type="Proteomes" id="UP000005391"/>
    </source>
</evidence>
<evidence type="ECO:0000256" key="1">
    <source>
        <dbReference type="SAM" id="Phobius"/>
    </source>
</evidence>
<dbReference type="EMBL" id="AEOH01000026">
    <property type="protein sequence ID" value="EFS97716.1"/>
    <property type="molecule type" value="Genomic_DNA"/>
</dbReference>
<name>E4MRH5_CAPOC</name>
<feature type="transmembrane region" description="Helical" evidence="1">
    <location>
        <begin position="23"/>
        <end position="42"/>
    </location>
</feature>
<reference evidence="2 3" key="1">
    <citation type="submission" date="2010-10" db="EMBL/GenBank/DDBJ databases">
        <authorList>
            <person name="Muzny D."/>
            <person name="Qin X."/>
            <person name="Deng J."/>
            <person name="Jiang H."/>
            <person name="Liu Y."/>
            <person name="Qu J."/>
            <person name="Song X.-Z."/>
            <person name="Zhang L."/>
            <person name="Thornton R."/>
            <person name="Coyle M."/>
            <person name="Francisco L."/>
            <person name="Jackson L."/>
            <person name="Javaid M."/>
            <person name="Korchina V."/>
            <person name="Kovar C."/>
            <person name="Mata R."/>
            <person name="Mathew T."/>
            <person name="Ngo R."/>
            <person name="Nguyen L."/>
            <person name="Nguyen N."/>
            <person name="Okwuonu G."/>
            <person name="Ongeri F."/>
            <person name="Pham C."/>
            <person name="Simmons D."/>
            <person name="Wilczek-Boney K."/>
            <person name="Hale W."/>
            <person name="Jakkamsetti A."/>
            <person name="Pham P."/>
            <person name="Ruth R."/>
            <person name="San Lucas F."/>
            <person name="Warren J."/>
            <person name="Zhang J."/>
            <person name="Zhao Z."/>
            <person name="Zhou C."/>
            <person name="Zhu D."/>
            <person name="Lee S."/>
            <person name="Bess C."/>
            <person name="Blankenburg K."/>
            <person name="Forbes L."/>
            <person name="Fu Q."/>
            <person name="Gubbala S."/>
            <person name="Hirani K."/>
            <person name="Jayaseelan J.C."/>
            <person name="Lara F."/>
            <person name="Munidasa M."/>
            <person name="Palculict T."/>
            <person name="Patil S."/>
            <person name="Pu L.-L."/>
            <person name="Saada N."/>
            <person name="Tang L."/>
            <person name="Weissenberger G."/>
            <person name="Zhu Y."/>
            <person name="Hemphill L."/>
            <person name="Shang Y."/>
            <person name="Youmans B."/>
            <person name="Ayvaz T."/>
            <person name="Ross M."/>
            <person name="Santibanez J."/>
            <person name="Aqrawi P."/>
            <person name="Gross S."/>
            <person name="Joshi V."/>
            <person name="Fowler G."/>
            <person name="Nazareth L."/>
            <person name="Reid J."/>
            <person name="Worley K."/>
            <person name="Petrosino J."/>
            <person name="Highlander S."/>
            <person name="Gibbs R."/>
        </authorList>
    </citation>
    <scope>NUCLEOTIDE SEQUENCE [LARGE SCALE GENOMIC DNA]</scope>
    <source>
        <strain evidence="2 3">F0287</strain>
    </source>
</reference>
<evidence type="ECO:0000313" key="2">
    <source>
        <dbReference type="EMBL" id="EFS97716.1"/>
    </source>
</evidence>
<keyword evidence="1" id="KW-1133">Transmembrane helix</keyword>
<organism evidence="2 3">
    <name type="scientific">Capnocytophaga ochracea F0287</name>
    <dbReference type="NCBI Taxonomy" id="873517"/>
    <lineage>
        <taxon>Bacteria</taxon>
        <taxon>Pseudomonadati</taxon>
        <taxon>Bacteroidota</taxon>
        <taxon>Flavobacteriia</taxon>
        <taxon>Flavobacteriales</taxon>
        <taxon>Flavobacteriaceae</taxon>
        <taxon>Capnocytophaga</taxon>
    </lineage>
</organism>
<sequence length="44" mass="4862">MKCNIECKGTKIVGKKKGKGKKVYLMPIILIMPEIPIINFASGK</sequence>
<gene>
    <name evidence="2" type="ORF">HMPREF1977_0959</name>
</gene>
<keyword evidence="1" id="KW-0812">Transmembrane</keyword>
<dbReference type="Proteomes" id="UP000005391">
    <property type="component" value="Unassembled WGS sequence"/>
</dbReference>
<keyword evidence="1" id="KW-0472">Membrane</keyword>